<protein>
    <submittedName>
        <fullName evidence="1">Uncharacterized protein</fullName>
    </submittedName>
</protein>
<sequence length="608" mass="67442">MKSIGFQRTWTVTASVWLFAIVMSFLTMNLVHADPNHIETKDPLKSLGAVQYADAKITELYTLFDSEEKFAMSLKDQNNPQRLPFPKLSSSYGDLWKRQREARHLQLMGEPAGYDLKQKLWLLQKEIGEYYSFGAALKPKILDKLRKQTPARTKQLEQATKLIESGDLRKAESILEAMGKEMYSDCYFLTNTEAQPFRDPILVLLQKVDQSLEPQRKSYYQQQALQAAASKRDAVKKLPTEADRLASEISASGSAKLGEDQTGDAAAAIEHLAGIWGDASAELVNHAGTYFAFDDNSASQDISEWPIYDEVVQLENAAVAGINKIIEASSQSITPDKVSPLYSKILEVLSEIDRRCVVSVSEKCKASLDQLVAKSPSLANQIAAYERAVSQPMRWRRLFAQQQEMMLARKYVDAAAKLNNKEVITKHNKPEMYGGVSTAERIIAPPTFSQPAEWMVYEASQVIGTTVSEKNVVRLVKELPVAVAPINEGHYSNLKLDLNTDAQVADLKSCLLLDDSHGPLTIVAADAISSATAQDYAAVGGEVAAVHLEGFVTRVGTLPNKAHVLVPLDKLPIPRANLPPVTQTCWRLDIKPHWVRHDYFVVSSVSPE</sequence>
<evidence type="ECO:0000313" key="2">
    <source>
        <dbReference type="Proteomes" id="UP000320176"/>
    </source>
</evidence>
<name>A0A5C5ZZZ4_9BACT</name>
<comment type="caution">
    <text evidence="1">The sequence shown here is derived from an EMBL/GenBank/DDBJ whole genome shotgun (WGS) entry which is preliminary data.</text>
</comment>
<keyword evidence="2" id="KW-1185">Reference proteome</keyword>
<dbReference type="RefSeq" id="WP_146523028.1">
    <property type="nucleotide sequence ID" value="NZ_CP151726.1"/>
</dbReference>
<proteinExistence type="predicted"/>
<reference evidence="1 2" key="1">
    <citation type="submission" date="2019-02" db="EMBL/GenBank/DDBJ databases">
        <title>Deep-cultivation of Planctomycetes and their phenomic and genomic characterization uncovers novel biology.</title>
        <authorList>
            <person name="Wiegand S."/>
            <person name="Jogler M."/>
            <person name="Boedeker C."/>
            <person name="Pinto D."/>
            <person name="Vollmers J."/>
            <person name="Rivas-Marin E."/>
            <person name="Kohn T."/>
            <person name="Peeters S.H."/>
            <person name="Heuer A."/>
            <person name="Rast P."/>
            <person name="Oberbeckmann S."/>
            <person name="Bunk B."/>
            <person name="Jeske O."/>
            <person name="Meyerdierks A."/>
            <person name="Storesund J.E."/>
            <person name="Kallscheuer N."/>
            <person name="Luecker S."/>
            <person name="Lage O.M."/>
            <person name="Pohl T."/>
            <person name="Merkel B.J."/>
            <person name="Hornburger P."/>
            <person name="Mueller R.-W."/>
            <person name="Bruemmer F."/>
            <person name="Labrenz M."/>
            <person name="Spormann A.M."/>
            <person name="Op Den Camp H."/>
            <person name="Overmann J."/>
            <person name="Amann R."/>
            <person name="Jetten M.S.M."/>
            <person name="Mascher T."/>
            <person name="Medema M.H."/>
            <person name="Devos D.P."/>
            <person name="Kaster A.-K."/>
            <person name="Ovreas L."/>
            <person name="Rohde M."/>
            <person name="Galperin M.Y."/>
            <person name="Jogler C."/>
        </authorList>
    </citation>
    <scope>NUCLEOTIDE SEQUENCE [LARGE SCALE GENOMIC DNA]</scope>
    <source>
        <strain evidence="1 2">Pla52n</strain>
    </source>
</reference>
<gene>
    <name evidence="1" type="ORF">Pla52n_60910</name>
</gene>
<dbReference type="OrthoDB" id="258139at2"/>
<accession>A0A5C5ZZZ4</accession>
<evidence type="ECO:0000313" key="1">
    <source>
        <dbReference type="EMBL" id="TWT92726.1"/>
    </source>
</evidence>
<dbReference type="EMBL" id="SJPN01000010">
    <property type="protein sequence ID" value="TWT92726.1"/>
    <property type="molecule type" value="Genomic_DNA"/>
</dbReference>
<dbReference type="Proteomes" id="UP000320176">
    <property type="component" value="Unassembled WGS sequence"/>
</dbReference>
<organism evidence="1 2">
    <name type="scientific">Stieleria varia</name>
    <dbReference type="NCBI Taxonomy" id="2528005"/>
    <lineage>
        <taxon>Bacteria</taxon>
        <taxon>Pseudomonadati</taxon>
        <taxon>Planctomycetota</taxon>
        <taxon>Planctomycetia</taxon>
        <taxon>Pirellulales</taxon>
        <taxon>Pirellulaceae</taxon>
        <taxon>Stieleria</taxon>
    </lineage>
</organism>
<dbReference type="AlphaFoldDB" id="A0A5C5ZZZ4"/>